<organism evidence="1 2">
    <name type="scientific">Stenotrophomonas acidaminiphila</name>
    <dbReference type="NCBI Taxonomy" id="128780"/>
    <lineage>
        <taxon>Bacteria</taxon>
        <taxon>Pseudomonadati</taxon>
        <taxon>Pseudomonadota</taxon>
        <taxon>Gammaproteobacteria</taxon>
        <taxon>Lysobacterales</taxon>
        <taxon>Lysobacteraceae</taxon>
        <taxon>Stenotrophomonas</taxon>
    </lineage>
</organism>
<dbReference type="EMBL" id="CP012900">
    <property type="protein sequence ID" value="ALJ29809.1"/>
    <property type="molecule type" value="Genomic_DNA"/>
</dbReference>
<name>A0A0R0DLU2_9GAMM</name>
<dbReference type="InterPro" id="IPR030976">
    <property type="entry name" value="Mod_pep_NH_fam"/>
</dbReference>
<accession>A0A0R0DLU2</accession>
<evidence type="ECO:0000313" key="2">
    <source>
        <dbReference type="Proteomes" id="UP000061010"/>
    </source>
</evidence>
<dbReference type="KEGG" id="sacz:AOT14_34730"/>
<keyword evidence="2" id="KW-1185">Reference proteome</keyword>
<protein>
    <submittedName>
        <fullName evidence="1">Permease</fullName>
    </submittedName>
</protein>
<dbReference type="NCBIfam" id="TIGR04509">
    <property type="entry name" value="mod_pep_NH_fam"/>
    <property type="match status" value="1"/>
</dbReference>
<reference evidence="1 2" key="1">
    <citation type="journal article" date="2015" name="Genome Announc.">
        <title>Complete Genome Sequencing of Stenotrophomonas acidaminiphila ZAC14D2_NAIMI4_2, a Multidrug-Resistant Strain Isolated from Sediments of a Polluted River in Mexico, Uncovers New Antibiotic Resistance Genes and a Novel Class-II Lasso Peptide Biosynthesis Gene Cluster.</title>
        <authorList>
            <person name="Vinuesa P."/>
            <person name="Ochoa-Sanchez L.E."/>
        </authorList>
    </citation>
    <scope>NUCLEOTIDE SEQUENCE [LARGE SCALE GENOMIC DNA]</scope>
    <source>
        <strain evidence="1 2">ZAC14D2_NAIMI4_2</strain>
    </source>
</reference>
<gene>
    <name evidence="1" type="ORF">AOT14_34730</name>
</gene>
<dbReference type="OrthoDB" id="6054513at2"/>
<dbReference type="RefSeq" id="WP_054668158.1">
    <property type="nucleotide sequence ID" value="NZ_CP043570.1"/>
</dbReference>
<proteinExistence type="predicted"/>
<sequence length="118" mass="12240">MSNGSNNDDAAAGHPGLDAVMADTLLEKLSSDDGFRALFHANPIQALADLGVDAAQALAPVAPGVGDPFYCMTTTQLASKEEIAAARTELQAHLTRAGNHAVIFCFEAERIASALDSN</sequence>
<dbReference type="AlphaFoldDB" id="A0A0R0DLU2"/>
<dbReference type="Proteomes" id="UP000061010">
    <property type="component" value="Chromosome"/>
</dbReference>
<evidence type="ECO:0000313" key="1">
    <source>
        <dbReference type="EMBL" id="ALJ29809.1"/>
    </source>
</evidence>